<dbReference type="Proteomes" id="UP000044377">
    <property type="component" value="Unassembled WGS sequence"/>
</dbReference>
<dbReference type="EMBL" id="CGIG01000001">
    <property type="protein sequence ID" value="CPR20660.1"/>
    <property type="molecule type" value="Genomic_DNA"/>
</dbReference>
<reference evidence="2" key="1">
    <citation type="submission" date="2015-01" db="EMBL/GenBank/DDBJ databases">
        <authorList>
            <person name="Paterson Steve"/>
        </authorList>
    </citation>
    <scope>NUCLEOTIDE SEQUENCE [LARGE SCALE GENOMIC DNA]</scope>
    <source>
        <strain evidence="2">OBR1</strain>
    </source>
</reference>
<sequence length="49" mass="5912">MINYQRLRRAKQLARRAQVQRNSKKWDAANRIIARAIGKEIIGWKHFLH</sequence>
<dbReference type="AlphaFoldDB" id="A0A0G4K1U4"/>
<name>A0A0G4K1U4_9GAMM</name>
<proteinExistence type="predicted"/>
<evidence type="ECO:0000313" key="1">
    <source>
        <dbReference type="EMBL" id="CPR20660.1"/>
    </source>
</evidence>
<gene>
    <name evidence="1" type="ORF">BN1221_04442</name>
</gene>
<accession>A0A0G4K1U4</accession>
<evidence type="ECO:0000313" key="2">
    <source>
        <dbReference type="Proteomes" id="UP000044377"/>
    </source>
</evidence>
<protein>
    <submittedName>
        <fullName evidence="1">Uncharacterized protein</fullName>
    </submittedName>
</protein>
<keyword evidence="2" id="KW-1185">Reference proteome</keyword>
<organism evidence="1 2">
    <name type="scientific">Brenneria goodwinii</name>
    <dbReference type="NCBI Taxonomy" id="1109412"/>
    <lineage>
        <taxon>Bacteria</taxon>
        <taxon>Pseudomonadati</taxon>
        <taxon>Pseudomonadota</taxon>
        <taxon>Gammaproteobacteria</taxon>
        <taxon>Enterobacterales</taxon>
        <taxon>Pectobacteriaceae</taxon>
        <taxon>Brenneria</taxon>
    </lineage>
</organism>